<keyword evidence="2" id="KW-1185">Reference proteome</keyword>
<protein>
    <submittedName>
        <fullName evidence="1">Uncharacterized protein</fullName>
    </submittedName>
</protein>
<organism evidence="1 2">
    <name type="scientific">Hohaiivirga grylli</name>
    <dbReference type="NCBI Taxonomy" id="3133970"/>
    <lineage>
        <taxon>Bacteria</taxon>
        <taxon>Pseudomonadati</taxon>
        <taxon>Pseudomonadota</taxon>
        <taxon>Alphaproteobacteria</taxon>
        <taxon>Hyphomicrobiales</taxon>
        <taxon>Methylobacteriaceae</taxon>
        <taxon>Hohaiivirga</taxon>
    </lineage>
</organism>
<reference evidence="1 2" key="1">
    <citation type="submission" date="2024-04" db="EMBL/GenBank/DDBJ databases">
        <title>A novel species isolated from cricket.</title>
        <authorList>
            <person name="Wang H.-C."/>
        </authorList>
    </citation>
    <scope>NUCLEOTIDE SEQUENCE [LARGE SCALE GENOMIC DNA]</scope>
    <source>
        <strain evidence="1 2">WL0021</strain>
    </source>
</reference>
<evidence type="ECO:0000313" key="1">
    <source>
        <dbReference type="EMBL" id="MEN3931093.1"/>
    </source>
</evidence>
<dbReference type="EMBL" id="JBBYXI010000003">
    <property type="protein sequence ID" value="MEN3931093.1"/>
    <property type="molecule type" value="Genomic_DNA"/>
</dbReference>
<accession>A0ABV0BJB6</accession>
<sequence length="135" mass="14819">MLKSMPDKRIVSRRASGSAGLIRLKTIFVLLALLMWFVQPIAAPFLSSAQAAHHPHDISLMHNEQIQNCCSETEQSQHAMPASCMQQCLSHCSVALPSLQADVVLMEADVLFSDMKRDLHSVAVSPAVPPPRNFS</sequence>
<name>A0ABV0BJB6_9HYPH</name>
<dbReference type="Proteomes" id="UP001418637">
    <property type="component" value="Unassembled WGS sequence"/>
</dbReference>
<comment type="caution">
    <text evidence="1">The sequence shown here is derived from an EMBL/GenBank/DDBJ whole genome shotgun (WGS) entry which is preliminary data.</text>
</comment>
<evidence type="ECO:0000313" key="2">
    <source>
        <dbReference type="Proteomes" id="UP001418637"/>
    </source>
</evidence>
<proteinExistence type="predicted"/>
<dbReference type="RefSeq" id="WP_346337134.1">
    <property type="nucleotide sequence ID" value="NZ_JBBYXI010000003.1"/>
</dbReference>
<gene>
    <name evidence="1" type="ORF">WJT86_08490</name>
</gene>